<accession>A0A4Y7TJQ5</accession>
<dbReference type="Proteomes" id="UP000298030">
    <property type="component" value="Unassembled WGS sequence"/>
</dbReference>
<evidence type="ECO:0000313" key="1">
    <source>
        <dbReference type="EMBL" id="TEB34415.1"/>
    </source>
</evidence>
<evidence type="ECO:0000313" key="2">
    <source>
        <dbReference type="Proteomes" id="UP000298030"/>
    </source>
</evidence>
<sequence>MYDKRASYTDLPFELREQILVSCTRGSLCALSATAKAVTHEAEVLLYEAVSLHESRERELNACLRTLSGSRSSRKAQLVRTFAVTFFQDHNNKTRKKNRKNMKSLWGFIQLALRGMSSLTSLSVWAPEDVNTIGIEQVLRRLYINNIKDFGRLLECQSSLEVVGLWFKWRYMGRLPEKWAQLKWKLSQRRLNSFAHSRSLGSRASSSAPQAHPIMFNIHYDPHGSPLRCLTIYEYPLKGCQTALLLAKASGEGGEVHSNPELFDLSGKSSLLVRQVHEDMKLDFGQVDQNLCLVLPEISPAHLRWASKVFSQVAGLYPPDVRMPFVTLSVIDLPKPPIDMEKGALYEPFKQLIVTLVTERVDDFEIRAHFEAWDSPRIGYCWAEEDSPVMIKKFGSIIREVVGEKLGREGSFWFQTDYDECCFPHDWHEFD</sequence>
<reference evidence="1 2" key="1">
    <citation type="journal article" date="2019" name="Nat. Ecol. Evol.">
        <title>Megaphylogeny resolves global patterns of mushroom evolution.</title>
        <authorList>
            <person name="Varga T."/>
            <person name="Krizsan K."/>
            <person name="Foldi C."/>
            <person name="Dima B."/>
            <person name="Sanchez-Garcia M."/>
            <person name="Sanchez-Ramirez S."/>
            <person name="Szollosi G.J."/>
            <person name="Szarkandi J.G."/>
            <person name="Papp V."/>
            <person name="Albert L."/>
            <person name="Andreopoulos W."/>
            <person name="Angelini C."/>
            <person name="Antonin V."/>
            <person name="Barry K.W."/>
            <person name="Bougher N.L."/>
            <person name="Buchanan P."/>
            <person name="Buyck B."/>
            <person name="Bense V."/>
            <person name="Catcheside P."/>
            <person name="Chovatia M."/>
            <person name="Cooper J."/>
            <person name="Damon W."/>
            <person name="Desjardin D."/>
            <person name="Finy P."/>
            <person name="Geml J."/>
            <person name="Haridas S."/>
            <person name="Hughes K."/>
            <person name="Justo A."/>
            <person name="Karasinski D."/>
            <person name="Kautmanova I."/>
            <person name="Kiss B."/>
            <person name="Kocsube S."/>
            <person name="Kotiranta H."/>
            <person name="LaButti K.M."/>
            <person name="Lechner B.E."/>
            <person name="Liimatainen K."/>
            <person name="Lipzen A."/>
            <person name="Lukacs Z."/>
            <person name="Mihaltcheva S."/>
            <person name="Morgado L.N."/>
            <person name="Niskanen T."/>
            <person name="Noordeloos M.E."/>
            <person name="Ohm R.A."/>
            <person name="Ortiz-Santana B."/>
            <person name="Ovrebo C."/>
            <person name="Racz N."/>
            <person name="Riley R."/>
            <person name="Savchenko A."/>
            <person name="Shiryaev A."/>
            <person name="Soop K."/>
            <person name="Spirin V."/>
            <person name="Szebenyi C."/>
            <person name="Tomsovsky M."/>
            <person name="Tulloss R.E."/>
            <person name="Uehling J."/>
            <person name="Grigoriev I.V."/>
            <person name="Vagvolgyi C."/>
            <person name="Papp T."/>
            <person name="Martin F.M."/>
            <person name="Miettinen O."/>
            <person name="Hibbett D.S."/>
            <person name="Nagy L.G."/>
        </authorList>
    </citation>
    <scope>NUCLEOTIDE SEQUENCE [LARGE SCALE GENOMIC DNA]</scope>
    <source>
        <strain evidence="1 2">FP101781</strain>
    </source>
</reference>
<name>A0A4Y7TJQ5_COPMI</name>
<keyword evidence="2" id="KW-1185">Reference proteome</keyword>
<proteinExistence type="predicted"/>
<comment type="caution">
    <text evidence="1">The sequence shown here is derived from an EMBL/GenBank/DDBJ whole genome shotgun (WGS) entry which is preliminary data.</text>
</comment>
<dbReference type="EMBL" id="QPFP01000010">
    <property type="protein sequence ID" value="TEB34415.1"/>
    <property type="molecule type" value="Genomic_DNA"/>
</dbReference>
<protein>
    <submittedName>
        <fullName evidence="1">Uncharacterized protein</fullName>
    </submittedName>
</protein>
<gene>
    <name evidence="1" type="ORF">FA13DRAFT_1772846</name>
</gene>
<dbReference type="OrthoDB" id="3065666at2759"/>
<dbReference type="AlphaFoldDB" id="A0A4Y7TJQ5"/>
<organism evidence="1 2">
    <name type="scientific">Coprinellus micaceus</name>
    <name type="common">Glistening ink-cap mushroom</name>
    <name type="synonym">Coprinus micaceus</name>
    <dbReference type="NCBI Taxonomy" id="71717"/>
    <lineage>
        <taxon>Eukaryota</taxon>
        <taxon>Fungi</taxon>
        <taxon>Dikarya</taxon>
        <taxon>Basidiomycota</taxon>
        <taxon>Agaricomycotina</taxon>
        <taxon>Agaricomycetes</taxon>
        <taxon>Agaricomycetidae</taxon>
        <taxon>Agaricales</taxon>
        <taxon>Agaricineae</taxon>
        <taxon>Psathyrellaceae</taxon>
        <taxon>Coprinellus</taxon>
    </lineage>
</organism>